<keyword evidence="1" id="KW-0472">Membrane</keyword>
<proteinExistence type="predicted"/>
<reference evidence="2 3" key="1">
    <citation type="submission" date="2023-06" db="EMBL/GenBank/DDBJ databases">
        <title>Campylobacter magnum sp. nov., isolated from cecal contents of domestic pigs (Sus scrofa domesticus).</title>
        <authorList>
            <person name="Papic B."/>
            <person name="Gruntar I."/>
        </authorList>
    </citation>
    <scope>NUCLEOTIDE SEQUENCE [LARGE SCALE GENOMIC DNA]</scope>
    <source>
        <strain evidence="3">34484-21</strain>
    </source>
</reference>
<keyword evidence="1" id="KW-1133">Transmembrane helix</keyword>
<dbReference type="Pfam" id="PF03616">
    <property type="entry name" value="Glt_symporter"/>
    <property type="match status" value="1"/>
</dbReference>
<dbReference type="EMBL" id="JAULJQ010000006">
    <property type="protein sequence ID" value="MDO2409566.1"/>
    <property type="molecule type" value="Genomic_DNA"/>
</dbReference>
<feature type="transmembrane region" description="Helical" evidence="1">
    <location>
        <begin position="160"/>
        <end position="184"/>
    </location>
</feature>
<feature type="transmembrane region" description="Helical" evidence="1">
    <location>
        <begin position="282"/>
        <end position="301"/>
    </location>
</feature>
<gene>
    <name evidence="2" type="ORF">Q2362_05570</name>
</gene>
<dbReference type="PANTHER" id="PTHR36178:SF1">
    <property type="entry name" value="SODIUM_GLUTAMATE SYMPORTER"/>
    <property type="match status" value="1"/>
</dbReference>
<dbReference type="InterPro" id="IPR004445">
    <property type="entry name" value="GltS"/>
</dbReference>
<organism evidence="2 3">
    <name type="scientific">Campylobacter magnus</name>
    <dbReference type="NCBI Taxonomy" id="3026462"/>
    <lineage>
        <taxon>Bacteria</taxon>
        <taxon>Pseudomonadati</taxon>
        <taxon>Campylobacterota</taxon>
        <taxon>Epsilonproteobacteria</taxon>
        <taxon>Campylobacterales</taxon>
        <taxon>Campylobacteraceae</taxon>
        <taxon>Campylobacter</taxon>
    </lineage>
</organism>
<evidence type="ECO:0000256" key="1">
    <source>
        <dbReference type="SAM" id="Phobius"/>
    </source>
</evidence>
<feature type="transmembrane region" description="Helical" evidence="1">
    <location>
        <begin position="257"/>
        <end position="275"/>
    </location>
</feature>
<comment type="caution">
    <text evidence="2">The sequence shown here is derived from an EMBL/GenBank/DDBJ whole genome shotgun (WGS) entry which is preliminary data.</text>
</comment>
<protein>
    <submittedName>
        <fullName evidence="2">Sodium/glutamate symporter</fullName>
    </submittedName>
</protein>
<keyword evidence="1" id="KW-0812">Transmembrane</keyword>
<feature type="transmembrane region" description="Helical" evidence="1">
    <location>
        <begin position="124"/>
        <end position="144"/>
    </location>
</feature>
<feature type="transmembrane region" description="Helical" evidence="1">
    <location>
        <begin position="93"/>
        <end position="117"/>
    </location>
</feature>
<accession>A0ABT8T7T0</accession>
<feature type="transmembrane region" description="Helical" evidence="1">
    <location>
        <begin position="343"/>
        <end position="364"/>
    </location>
</feature>
<feature type="transmembrane region" description="Helical" evidence="1">
    <location>
        <begin position="231"/>
        <end position="251"/>
    </location>
</feature>
<evidence type="ECO:0000313" key="2">
    <source>
        <dbReference type="EMBL" id="MDO2409566.1"/>
    </source>
</evidence>
<feature type="transmembrane region" description="Helical" evidence="1">
    <location>
        <begin position="376"/>
        <end position="401"/>
    </location>
</feature>
<evidence type="ECO:0000313" key="3">
    <source>
        <dbReference type="Proteomes" id="UP001171111"/>
    </source>
</evidence>
<feature type="transmembrane region" description="Helical" evidence="1">
    <location>
        <begin position="313"/>
        <end position="336"/>
    </location>
</feature>
<sequence length="404" mass="44409">MISFGLFETFGAGLLILGFGYLLSKLRIFSVLCLPAAVLGGVFALSVLVLFSHFFELKISFDENLKESFLLAFFASLGLGIDFSKKSNFSKNFFIFLGLCAFIMVLQNLLGITIISLFDKQKELGVIAGSISLSGSFGMGAFWSEVLKTEPHNITNALDISIACATFGALFGSVLGAPLGAFLIEKFVLKKENSRFESKEKSPSQKELGKENNLNKALVLFFSKKELKKTIISVLLLAFCVLCASVIKLFISLPAIIFALIFAFMLRVLCYFFGVNLAHKNLALLGNFCLALFLALALMSIDLKALLDIGLPLFTLLCLELVLMLFFVFFITFRVFGRDYEAALLSSAQCGLCLGATPIALANLEKLELRFFSSKSALAILCLSGVFFIDFINVLVIWLFLSFL</sequence>
<dbReference type="RefSeq" id="WP_302244402.1">
    <property type="nucleotide sequence ID" value="NZ_JAULJQ010000006.1"/>
</dbReference>
<name>A0ABT8T7T0_9BACT</name>
<feature type="transmembrane region" description="Helical" evidence="1">
    <location>
        <begin position="6"/>
        <end position="24"/>
    </location>
</feature>
<dbReference type="PANTHER" id="PTHR36178">
    <property type="entry name" value="SLR0625 PROTEIN"/>
    <property type="match status" value="1"/>
</dbReference>
<keyword evidence="3" id="KW-1185">Reference proteome</keyword>
<feature type="transmembrane region" description="Helical" evidence="1">
    <location>
        <begin position="31"/>
        <end position="55"/>
    </location>
</feature>
<dbReference type="Proteomes" id="UP001171111">
    <property type="component" value="Unassembled WGS sequence"/>
</dbReference>